<keyword evidence="2" id="KW-0732">Signal</keyword>
<feature type="chain" id="PRO_5045358545" evidence="2">
    <location>
        <begin position="33"/>
        <end position="200"/>
    </location>
</feature>
<accession>A0ABR2C2Y3</accession>
<dbReference type="EMBL" id="JBBPBM010000069">
    <property type="protein sequence ID" value="KAK8513671.1"/>
    <property type="molecule type" value="Genomic_DNA"/>
</dbReference>
<organism evidence="3 4">
    <name type="scientific">Hibiscus sabdariffa</name>
    <name type="common">roselle</name>
    <dbReference type="NCBI Taxonomy" id="183260"/>
    <lineage>
        <taxon>Eukaryota</taxon>
        <taxon>Viridiplantae</taxon>
        <taxon>Streptophyta</taxon>
        <taxon>Embryophyta</taxon>
        <taxon>Tracheophyta</taxon>
        <taxon>Spermatophyta</taxon>
        <taxon>Magnoliopsida</taxon>
        <taxon>eudicotyledons</taxon>
        <taxon>Gunneridae</taxon>
        <taxon>Pentapetalae</taxon>
        <taxon>rosids</taxon>
        <taxon>malvids</taxon>
        <taxon>Malvales</taxon>
        <taxon>Malvaceae</taxon>
        <taxon>Malvoideae</taxon>
        <taxon>Hibiscus</taxon>
    </lineage>
</organism>
<sequence>MVIGFGKSPLLQGRKWMKLAITVIIMLVSVTSEHEIGTPSAELLCISDCAACPVICSPPPSPLLKSFSPPPSSVHLPPLEPYYTPRSPSESDDTHTHCPPPLEPESLPSPARPPPPTPPSYSSKASPPPPRFVYFNGAPPGEGQGLPTGGVGPQEYPYPYYYYPSKASPLSFKASLLLVMLFCFNVVSLHCLSLLHPCCL</sequence>
<gene>
    <name evidence="3" type="ORF">V6N12_052846</name>
</gene>
<dbReference type="Proteomes" id="UP001472677">
    <property type="component" value="Unassembled WGS sequence"/>
</dbReference>
<evidence type="ECO:0000256" key="2">
    <source>
        <dbReference type="SAM" id="SignalP"/>
    </source>
</evidence>
<feature type="compositionally biased region" description="Pro residues" evidence="1">
    <location>
        <begin position="110"/>
        <end position="119"/>
    </location>
</feature>
<evidence type="ECO:0000256" key="1">
    <source>
        <dbReference type="SAM" id="MobiDB-lite"/>
    </source>
</evidence>
<protein>
    <submittedName>
        <fullName evidence="3">Uncharacterized protein</fullName>
    </submittedName>
</protein>
<comment type="caution">
    <text evidence="3">The sequence shown here is derived from an EMBL/GenBank/DDBJ whole genome shotgun (WGS) entry which is preliminary data.</text>
</comment>
<feature type="signal peptide" evidence="2">
    <location>
        <begin position="1"/>
        <end position="32"/>
    </location>
</feature>
<feature type="region of interest" description="Disordered" evidence="1">
    <location>
        <begin position="78"/>
        <end position="126"/>
    </location>
</feature>
<proteinExistence type="predicted"/>
<name>A0ABR2C2Y3_9ROSI</name>
<keyword evidence="4" id="KW-1185">Reference proteome</keyword>
<reference evidence="3 4" key="1">
    <citation type="journal article" date="2024" name="G3 (Bethesda)">
        <title>Genome assembly of Hibiscus sabdariffa L. provides insights into metabolisms of medicinal natural products.</title>
        <authorList>
            <person name="Kim T."/>
        </authorList>
    </citation>
    <scope>NUCLEOTIDE SEQUENCE [LARGE SCALE GENOMIC DNA]</scope>
    <source>
        <strain evidence="3">TK-2024</strain>
        <tissue evidence="3">Old leaves</tissue>
    </source>
</reference>
<evidence type="ECO:0000313" key="4">
    <source>
        <dbReference type="Proteomes" id="UP001472677"/>
    </source>
</evidence>
<evidence type="ECO:0000313" key="3">
    <source>
        <dbReference type="EMBL" id="KAK8513671.1"/>
    </source>
</evidence>